<dbReference type="RefSeq" id="WP_183901413.1">
    <property type="nucleotide sequence ID" value="NZ_JACIDW010000012.1"/>
</dbReference>
<gene>
    <name evidence="1" type="ORF">GGQ67_003581</name>
</gene>
<comment type="caution">
    <text evidence="1">The sequence shown here is derived from an EMBL/GenBank/DDBJ whole genome shotgun (WGS) entry which is preliminary data.</text>
</comment>
<organism evidence="1 2">
    <name type="scientific">Rhizobium metallidurans</name>
    <dbReference type="NCBI Taxonomy" id="1265931"/>
    <lineage>
        <taxon>Bacteria</taxon>
        <taxon>Pseudomonadati</taxon>
        <taxon>Pseudomonadota</taxon>
        <taxon>Alphaproteobacteria</taxon>
        <taxon>Hyphomicrobiales</taxon>
        <taxon>Rhizobiaceae</taxon>
        <taxon>Rhizobium/Agrobacterium group</taxon>
        <taxon>Rhizobium</taxon>
    </lineage>
</organism>
<keyword evidence="2" id="KW-1185">Reference proteome</keyword>
<sequence length="228" mass="24678">MPVAFLDLAQTCAPYVSSETLAGVVSLESRFAPFNIRINSGAPLKRQPATRAEAIEVATSLAAKRHDIQMGLGGIGLEELQRLNLSISDAFDPCLNLRATATLLDGYYRLAVKEGAEPARAEKVMLQSYYGRDDPSVGAMVSYDDQVRREVKRLGPRIARLTISDTGEGRGTDVAAKVPQADLVAEVVAENSADKVAPTAVAPAWDVFQTRRRSSVLVFQSNQLEQSE</sequence>
<evidence type="ECO:0000313" key="1">
    <source>
        <dbReference type="EMBL" id="MBB3965902.1"/>
    </source>
</evidence>
<dbReference type="AlphaFoldDB" id="A0A7W6CVX4"/>
<protein>
    <submittedName>
        <fullName evidence="1">Type IV secretion system protein VirB1</fullName>
    </submittedName>
</protein>
<accession>A0A7W6CVX4</accession>
<proteinExistence type="predicted"/>
<dbReference type="CDD" id="cd16892">
    <property type="entry name" value="LT_VirB1-like"/>
    <property type="match status" value="1"/>
</dbReference>
<evidence type="ECO:0000313" key="2">
    <source>
        <dbReference type="Proteomes" id="UP000582090"/>
    </source>
</evidence>
<dbReference type="Proteomes" id="UP000582090">
    <property type="component" value="Unassembled WGS sequence"/>
</dbReference>
<dbReference type="EMBL" id="JACIDW010000012">
    <property type="protein sequence ID" value="MBB3965902.1"/>
    <property type="molecule type" value="Genomic_DNA"/>
</dbReference>
<reference evidence="1 2" key="1">
    <citation type="submission" date="2020-08" db="EMBL/GenBank/DDBJ databases">
        <title>Genomic Encyclopedia of Type Strains, Phase IV (KMG-IV): sequencing the most valuable type-strain genomes for metagenomic binning, comparative biology and taxonomic classification.</title>
        <authorList>
            <person name="Goeker M."/>
        </authorList>
    </citation>
    <scope>NUCLEOTIDE SEQUENCE [LARGE SCALE GENOMIC DNA]</scope>
    <source>
        <strain evidence="1 2">DSM 26575</strain>
    </source>
</reference>
<name>A0A7W6CVX4_9HYPH</name>